<evidence type="ECO:0000259" key="7">
    <source>
        <dbReference type="Pfam" id="PF22148"/>
    </source>
</evidence>
<dbReference type="PROSITE" id="PS51892">
    <property type="entry name" value="SUBTILASE"/>
    <property type="match status" value="1"/>
</dbReference>
<dbReference type="InterPro" id="IPR054399">
    <property type="entry name" value="Fervidolysin-like_N_prodom"/>
</dbReference>
<evidence type="ECO:0000256" key="2">
    <source>
        <dbReference type="ARBA" id="ARBA00022670"/>
    </source>
</evidence>
<dbReference type="GO" id="GO:0006508">
    <property type="term" value="P:proteolysis"/>
    <property type="evidence" value="ECO:0007669"/>
    <property type="project" value="UniProtKB-KW"/>
</dbReference>
<feature type="active site" description="Charge relay system" evidence="5">
    <location>
        <position position="243"/>
    </location>
</feature>
<evidence type="ECO:0000256" key="5">
    <source>
        <dbReference type="PROSITE-ProRule" id="PRU01240"/>
    </source>
</evidence>
<proteinExistence type="inferred from homology"/>
<accession>A0A6C2UQQ9</accession>
<dbReference type="GO" id="GO:0004252">
    <property type="term" value="F:serine-type endopeptidase activity"/>
    <property type="evidence" value="ECO:0007669"/>
    <property type="project" value="UniProtKB-UniRule"/>
</dbReference>
<dbReference type="InterPro" id="IPR050131">
    <property type="entry name" value="Peptidase_S8_subtilisin-like"/>
</dbReference>
<keyword evidence="4 5" id="KW-0720">Serine protease</keyword>
<evidence type="ECO:0000256" key="3">
    <source>
        <dbReference type="ARBA" id="ARBA00022801"/>
    </source>
</evidence>
<dbReference type="Proteomes" id="UP000346198">
    <property type="component" value="Unassembled WGS sequence"/>
</dbReference>
<dbReference type="Pfam" id="PF00082">
    <property type="entry name" value="Peptidase_S8"/>
    <property type="match status" value="1"/>
</dbReference>
<sequence length="436" mass="46655">MFKHMKFFRIIGILLLPMFVSGASLRIEGERAWLEADGTPLPRVLRLFEQRGVEVLIDPALELGRISGEWENTPVDRLIAQLASPHSYLLEWKKMDSPLGAIYQPASIRIFSDGNASAAQPLTAKRKVLDVVDGTNGVKYIRGEIMVGFSEGSTIDDLKALLAKVGGTVIEVIDPPGIYRIKLNDGMSVEDAMAIAEAQEGVDSAEPNLAFPKLGSEPVSLSGTGEGINLSLLPGETAIAVFDSGLDPKYADLPFIRGTYNAIDPSEPMSDPTGHGTLTSMIASGALTPLGAEAATTGVPVLSVRTFDENGYTSSDTIMRALEFAANSDVEIVSMSWGSEVDSQFMEMAMNYAAQNGLTLYASAGNEPTGTPIYPAGYDSVIAVGGLDPTGQQWENSNFGDFVDLYGPAYVWFNDQMYVGTSVATPNKASEDARSK</sequence>
<dbReference type="InterPro" id="IPR000209">
    <property type="entry name" value="Peptidase_S8/S53_dom"/>
</dbReference>
<dbReference type="InterPro" id="IPR036852">
    <property type="entry name" value="Peptidase_S8/S53_dom_sf"/>
</dbReference>
<feature type="active site" description="Charge relay system" evidence="5">
    <location>
        <position position="275"/>
    </location>
</feature>
<organism evidence="8 9">
    <name type="scientific">Pontiella sulfatireligans</name>
    <dbReference type="NCBI Taxonomy" id="2750658"/>
    <lineage>
        <taxon>Bacteria</taxon>
        <taxon>Pseudomonadati</taxon>
        <taxon>Kiritimatiellota</taxon>
        <taxon>Kiritimatiellia</taxon>
        <taxon>Kiritimatiellales</taxon>
        <taxon>Pontiellaceae</taxon>
        <taxon>Pontiella</taxon>
    </lineage>
</organism>
<evidence type="ECO:0000259" key="6">
    <source>
        <dbReference type="Pfam" id="PF00082"/>
    </source>
</evidence>
<name>A0A6C2UQQ9_9BACT</name>
<keyword evidence="9" id="KW-1185">Reference proteome</keyword>
<gene>
    <name evidence="8" type="ORF">SCARR_03708</name>
</gene>
<comment type="similarity">
    <text evidence="1 5">Belongs to the peptidase S8 family.</text>
</comment>
<keyword evidence="3 5" id="KW-0378">Hydrolase</keyword>
<dbReference type="Gene3D" id="3.40.50.200">
    <property type="entry name" value="Peptidase S8/S53 domain"/>
    <property type="match status" value="1"/>
</dbReference>
<evidence type="ECO:0000313" key="9">
    <source>
        <dbReference type="Proteomes" id="UP000346198"/>
    </source>
</evidence>
<evidence type="ECO:0000256" key="4">
    <source>
        <dbReference type="ARBA" id="ARBA00022825"/>
    </source>
</evidence>
<dbReference type="Pfam" id="PF22148">
    <property type="entry name" value="Fervidolysin_NPro-like"/>
    <property type="match status" value="1"/>
</dbReference>
<feature type="active site" description="Charge relay system" evidence="5">
    <location>
        <position position="422"/>
    </location>
</feature>
<dbReference type="AlphaFoldDB" id="A0A6C2UQQ9"/>
<reference evidence="8 9" key="1">
    <citation type="submission" date="2019-04" db="EMBL/GenBank/DDBJ databases">
        <authorList>
            <person name="Van Vliet M D."/>
        </authorList>
    </citation>
    <scope>NUCLEOTIDE SEQUENCE [LARGE SCALE GENOMIC DNA]</scope>
    <source>
        <strain evidence="8 9">F21</strain>
    </source>
</reference>
<dbReference type="SUPFAM" id="SSF52743">
    <property type="entry name" value="Subtilisin-like"/>
    <property type="match status" value="1"/>
</dbReference>
<protein>
    <submittedName>
        <fullName evidence="8">Thermophilic serine proteinase</fullName>
    </submittedName>
</protein>
<dbReference type="PANTHER" id="PTHR43806:SF11">
    <property type="entry name" value="CEREVISIN-RELATED"/>
    <property type="match status" value="1"/>
</dbReference>
<dbReference type="EMBL" id="CAAHFH010000002">
    <property type="protein sequence ID" value="VGO21634.1"/>
    <property type="molecule type" value="Genomic_DNA"/>
</dbReference>
<keyword evidence="2 5" id="KW-0645">Protease</keyword>
<feature type="domain" description="Fervidolysin-like N-terminal prodomain" evidence="7">
    <location>
        <begin position="129"/>
        <end position="208"/>
    </location>
</feature>
<evidence type="ECO:0000256" key="1">
    <source>
        <dbReference type="ARBA" id="ARBA00011073"/>
    </source>
</evidence>
<evidence type="ECO:0000313" key="8">
    <source>
        <dbReference type="EMBL" id="VGO21634.1"/>
    </source>
</evidence>
<dbReference type="PANTHER" id="PTHR43806">
    <property type="entry name" value="PEPTIDASE S8"/>
    <property type="match status" value="1"/>
</dbReference>
<feature type="domain" description="Peptidase S8/S53" evidence="6">
    <location>
        <begin position="237"/>
        <end position="427"/>
    </location>
</feature>